<keyword evidence="4" id="KW-1185">Reference proteome</keyword>
<evidence type="ECO:0000313" key="3">
    <source>
        <dbReference type="EMBL" id="OSD01038.1"/>
    </source>
</evidence>
<feature type="compositionally biased region" description="Basic and acidic residues" evidence="1">
    <location>
        <begin position="657"/>
        <end position="666"/>
    </location>
</feature>
<dbReference type="InterPro" id="IPR003034">
    <property type="entry name" value="SAP_dom"/>
</dbReference>
<feature type="region of interest" description="Disordered" evidence="1">
    <location>
        <begin position="340"/>
        <end position="545"/>
    </location>
</feature>
<feature type="compositionally biased region" description="Polar residues" evidence="1">
    <location>
        <begin position="139"/>
        <end position="168"/>
    </location>
</feature>
<feature type="compositionally biased region" description="Polar residues" evidence="1">
    <location>
        <begin position="977"/>
        <end position="987"/>
    </location>
</feature>
<dbReference type="Pfam" id="PF02037">
    <property type="entry name" value="SAP"/>
    <property type="match status" value="1"/>
</dbReference>
<dbReference type="OrthoDB" id="5964929at2759"/>
<feature type="compositionally biased region" description="Pro residues" evidence="1">
    <location>
        <begin position="410"/>
        <end position="419"/>
    </location>
</feature>
<protein>
    <recommendedName>
        <fullName evidence="2">SAP domain-containing protein</fullName>
    </recommendedName>
</protein>
<feature type="region of interest" description="Disordered" evidence="1">
    <location>
        <begin position="138"/>
        <end position="282"/>
    </location>
</feature>
<feature type="compositionally biased region" description="Basic and acidic residues" evidence="1">
    <location>
        <begin position="492"/>
        <end position="512"/>
    </location>
</feature>
<feature type="compositionally biased region" description="Polar residues" evidence="1">
    <location>
        <begin position="1009"/>
        <end position="1033"/>
    </location>
</feature>
<dbReference type="SMART" id="SM00513">
    <property type="entry name" value="SAP"/>
    <property type="match status" value="1"/>
</dbReference>
<proteinExistence type="predicted"/>
<feature type="compositionally biased region" description="Polar residues" evidence="1">
    <location>
        <begin position="468"/>
        <end position="484"/>
    </location>
</feature>
<feature type="compositionally biased region" description="Low complexity" evidence="1">
    <location>
        <begin position="958"/>
        <end position="969"/>
    </location>
</feature>
<reference evidence="3 4" key="1">
    <citation type="journal article" date="2015" name="Biotechnol. Biofuels">
        <title>Enhanced degradation of softwood versus hardwood by the white-rot fungus Pycnoporus coccineus.</title>
        <authorList>
            <person name="Couturier M."/>
            <person name="Navarro D."/>
            <person name="Chevret D."/>
            <person name="Henrissat B."/>
            <person name="Piumi F."/>
            <person name="Ruiz-Duenas F.J."/>
            <person name="Martinez A.T."/>
            <person name="Grigoriev I.V."/>
            <person name="Riley R."/>
            <person name="Lipzen A."/>
            <person name="Berrin J.G."/>
            <person name="Master E.R."/>
            <person name="Rosso M.N."/>
        </authorList>
    </citation>
    <scope>NUCLEOTIDE SEQUENCE [LARGE SCALE GENOMIC DNA]</scope>
    <source>
        <strain evidence="3 4">BRFM310</strain>
    </source>
</reference>
<feature type="compositionally biased region" description="Polar residues" evidence="1">
    <location>
        <begin position="931"/>
        <end position="951"/>
    </location>
</feature>
<feature type="compositionally biased region" description="Polar residues" evidence="1">
    <location>
        <begin position="185"/>
        <end position="214"/>
    </location>
</feature>
<feature type="region of interest" description="Disordered" evidence="1">
    <location>
        <begin position="1097"/>
        <end position="1172"/>
    </location>
</feature>
<gene>
    <name evidence="3" type="ORF">PYCCODRAFT_1453015</name>
</gene>
<dbReference type="Proteomes" id="UP000193067">
    <property type="component" value="Unassembled WGS sequence"/>
</dbReference>
<dbReference type="AlphaFoldDB" id="A0A1Y2IIT3"/>
<feature type="compositionally biased region" description="Basic and acidic residues" evidence="1">
    <location>
        <begin position="69"/>
        <end position="78"/>
    </location>
</feature>
<feature type="compositionally biased region" description="Low complexity" evidence="1">
    <location>
        <begin position="827"/>
        <end position="852"/>
    </location>
</feature>
<feature type="compositionally biased region" description="Low complexity" evidence="1">
    <location>
        <begin position="745"/>
        <end position="777"/>
    </location>
</feature>
<evidence type="ECO:0000256" key="1">
    <source>
        <dbReference type="SAM" id="MobiDB-lite"/>
    </source>
</evidence>
<name>A0A1Y2IIT3_TRAC3</name>
<feature type="compositionally biased region" description="Polar residues" evidence="1">
    <location>
        <begin position="807"/>
        <end position="821"/>
    </location>
</feature>
<organism evidence="3 4">
    <name type="scientific">Trametes coccinea (strain BRFM310)</name>
    <name type="common">Pycnoporus coccineus</name>
    <dbReference type="NCBI Taxonomy" id="1353009"/>
    <lineage>
        <taxon>Eukaryota</taxon>
        <taxon>Fungi</taxon>
        <taxon>Dikarya</taxon>
        <taxon>Basidiomycota</taxon>
        <taxon>Agaricomycotina</taxon>
        <taxon>Agaricomycetes</taxon>
        <taxon>Polyporales</taxon>
        <taxon>Polyporaceae</taxon>
        <taxon>Trametes</taxon>
    </lineage>
</organism>
<feature type="domain" description="SAP" evidence="2">
    <location>
        <begin position="16"/>
        <end position="50"/>
    </location>
</feature>
<feature type="compositionally biased region" description="Low complexity" evidence="1">
    <location>
        <begin position="881"/>
        <end position="923"/>
    </location>
</feature>
<dbReference type="EMBL" id="KZ084114">
    <property type="protein sequence ID" value="OSD01038.1"/>
    <property type="molecule type" value="Genomic_DNA"/>
</dbReference>
<feature type="region of interest" description="Disordered" evidence="1">
    <location>
        <begin position="745"/>
        <end position="1085"/>
    </location>
</feature>
<feature type="compositionally biased region" description="Low complexity" evidence="1">
    <location>
        <begin position="1097"/>
        <end position="1109"/>
    </location>
</feature>
<dbReference type="STRING" id="1353009.A0A1Y2IIT3"/>
<evidence type="ECO:0000259" key="2">
    <source>
        <dbReference type="SMART" id="SM00513"/>
    </source>
</evidence>
<feature type="region of interest" description="Disordered" evidence="1">
    <location>
        <begin position="61"/>
        <end position="89"/>
    </location>
</feature>
<feature type="compositionally biased region" description="Acidic residues" evidence="1">
    <location>
        <begin position="619"/>
        <end position="631"/>
    </location>
</feature>
<feature type="compositionally biased region" description="Low complexity" evidence="1">
    <location>
        <begin position="1034"/>
        <end position="1061"/>
    </location>
</feature>
<feature type="region of interest" description="Disordered" evidence="1">
    <location>
        <begin position="564"/>
        <end position="725"/>
    </location>
</feature>
<feature type="compositionally biased region" description="Polar residues" evidence="1">
    <location>
        <begin position="428"/>
        <end position="440"/>
    </location>
</feature>
<evidence type="ECO:0000313" key="4">
    <source>
        <dbReference type="Proteomes" id="UP000193067"/>
    </source>
</evidence>
<feature type="compositionally biased region" description="Gly residues" evidence="1">
    <location>
        <begin position="532"/>
        <end position="543"/>
    </location>
</feature>
<feature type="compositionally biased region" description="Low complexity" evidence="1">
    <location>
        <begin position="707"/>
        <end position="721"/>
    </location>
</feature>
<feature type="compositionally biased region" description="Basic and acidic residues" evidence="1">
    <location>
        <begin position="680"/>
        <end position="699"/>
    </location>
</feature>
<sequence>MATTTQTQILFNSPALHSLKRDQLVKLCKIHSIKANGKNAELIERLKQHAQALPADALDAPDQEDDAMEVEHEPHSAQDDDDHPGFPGGFDEGARDEGGDYAMEDDNDVILTSRFGIPRPSEQWEVVMDDIEEVDETLGTMSSKGSLRTVSNGEFGTHTSKGSVSSSLKALATSLGIKRPGGKSADNQDSDNGTANSRSKVPTSLSPGKLFSSSKARDSLAEHATPYSQLPPADSLPDTDHFKFSTPDASILGLDGEDEDTEDAPVPGGSGRIGKPAPVGARLSMGVGQSTIRLVTQPAAPRFADAYMSPPRLPAIQPDFDIRMGTPSAGRVLSVWPASPRAAGVGDDGEERLYPKLPIVDFAPTRSADDASEDEGQADVSMPGGMSVAASTPARTRTTTGASTSTATPRPLPPRPGPVDVPDLFSPSKATVTATTNTMPPNDAERPTAPRSAPFLFGSPLPRRETPKNSGQDSAAGASVSNTAFEGAAKSVLEEMHRRLAEAQKEKEKNGELKPASVPTQTGGSIFAGLTFGAGGSGDGSGAGDRFAKVHEAEFAKMDSIANHYAARRPTANNRKRKSDVLGPGGPRAGQKRRSSAAGARVISNGVRKKMAVPGGFGGDDDEASESEEEPQAPGSKAPGDDEVEDAGARRSSKRMRITEGWDVHRGQRVSIAPPLPPAEEEKKQREKDAIKRELEAAKARRRSSRGRPSMGGKAAAPTKGKASRFGFLSSAKSIVRNVWNMGAGSKAKAAATANAPPSSIPIAKNAPAPSVAAASKIDSDTQKIGKGAAPKAANTSAPQNARKPSGTHSRIPSVSSTSSKLLKPSAAAGTADAKATGTVASSKSNSSRARSPLPSFAPTPAQNKVAAPAVSRTSSVSGTARSHVSSMASASATSRQSSRTSYVSSMGTRTSLASGASAAVSSIGTRKSLAMNSTNSKVETGKSATDGSEQTARKRTSSLLAPTASSLAKINGAVRPSTSGRSSGLTSVAEKQKRSSAIPGPSKIPANTAGSRMASVSPTSGRIFSQPLTNFGSPAATASPAPHPSLGAAATTLLASAEESSPSKIPRPAVIPPKPKALIARKPRISRSRVIAKLGAQRAAAAQGSAASPNGRTRSSFGARRSFGGVKAGRASGGSEMMRTAAKKRARQSEYMRRRSRATAGDSENLAADDE</sequence>
<accession>A0A1Y2IIT3</accession>
<feature type="compositionally biased region" description="Low complexity" evidence="1">
    <location>
        <begin position="389"/>
        <end position="409"/>
    </location>
</feature>